<protein>
    <recommendedName>
        <fullName evidence="4">Lacal_2735 family protein</fullName>
    </recommendedName>
</protein>
<feature type="coiled-coil region" evidence="1">
    <location>
        <begin position="11"/>
        <end position="38"/>
    </location>
</feature>
<dbReference type="RefSeq" id="WP_026933127.1">
    <property type="nucleotide sequence ID" value="NZ_LT629745.1"/>
</dbReference>
<evidence type="ECO:0000313" key="2">
    <source>
        <dbReference type="EMBL" id="SDR86018.1"/>
    </source>
</evidence>
<organism evidence="2 3">
    <name type="scientific">Christiangramia echinicola</name>
    <dbReference type="NCBI Taxonomy" id="279359"/>
    <lineage>
        <taxon>Bacteria</taxon>
        <taxon>Pseudomonadati</taxon>
        <taxon>Bacteroidota</taxon>
        <taxon>Flavobacteriia</taxon>
        <taxon>Flavobacteriales</taxon>
        <taxon>Flavobacteriaceae</taxon>
        <taxon>Christiangramia</taxon>
    </lineage>
</organism>
<evidence type="ECO:0008006" key="4">
    <source>
        <dbReference type="Google" id="ProtNLM"/>
    </source>
</evidence>
<accession>A0A1H1MGX0</accession>
<dbReference type="InterPro" id="IPR045493">
    <property type="entry name" value="DUF6435"/>
</dbReference>
<keyword evidence="1" id="KW-0175">Coiled coil</keyword>
<keyword evidence="3" id="KW-1185">Reference proteome</keyword>
<dbReference type="STRING" id="1250231.SAMN04488552_1301"/>
<reference evidence="2 3" key="1">
    <citation type="submission" date="2016-10" db="EMBL/GenBank/DDBJ databases">
        <authorList>
            <person name="Varghese N."/>
            <person name="Submissions S."/>
        </authorList>
    </citation>
    <scope>NUCLEOTIDE SEQUENCE [LARGE SCALE GENOMIC DNA]</scope>
    <source>
        <strain evidence="2 3">Mar_2010_102</strain>
    </source>
</reference>
<dbReference type="Proteomes" id="UP000198858">
    <property type="component" value="Chromosome I"/>
</dbReference>
<gene>
    <name evidence="2" type="ORF">SAMN04488552_1301</name>
</gene>
<dbReference type="EMBL" id="LT629745">
    <property type="protein sequence ID" value="SDR86018.1"/>
    <property type="molecule type" value="Genomic_DNA"/>
</dbReference>
<dbReference type="NCBIfam" id="NF033487">
    <property type="entry name" value="Lacal_2735_fam"/>
    <property type="match status" value="1"/>
</dbReference>
<name>A0A1H1MGX0_9FLAO</name>
<evidence type="ECO:0000313" key="3">
    <source>
        <dbReference type="Proteomes" id="UP000198858"/>
    </source>
</evidence>
<dbReference type="AlphaFoldDB" id="A0A1H1MGX0"/>
<dbReference type="Pfam" id="PF20027">
    <property type="entry name" value="DUF6435"/>
    <property type="match status" value="1"/>
</dbReference>
<sequence>MFGLFKKKSETEKLQLKYKKLLEEAHRLSTTNRSASDEKMFQANEVLKEIERIKEQKAE</sequence>
<proteinExistence type="predicted"/>
<evidence type="ECO:0000256" key="1">
    <source>
        <dbReference type="SAM" id="Coils"/>
    </source>
</evidence>